<evidence type="ECO:0000313" key="2">
    <source>
        <dbReference type="Proteomes" id="UP000826573"/>
    </source>
</evidence>
<name>A0A9P8H9E0_9HYPO</name>
<protein>
    <submittedName>
        <fullName evidence="1">Uncharacterized protein</fullName>
    </submittedName>
</protein>
<reference evidence="1 2" key="1">
    <citation type="submission" date="2021-08" db="EMBL/GenBank/DDBJ databases">
        <title>The highly contiguous genome resource for Trichoderma semiorbis FJ059, a fungal antagonistic to plant pathogens.</title>
        <authorList>
            <person name="Liu T."/>
        </authorList>
    </citation>
    <scope>NUCLEOTIDE SEQUENCE [LARGE SCALE GENOMIC DNA]</scope>
    <source>
        <strain evidence="1 2">FJ059</strain>
    </source>
</reference>
<organism evidence="1 2">
    <name type="scientific">Trichoderma semiorbis</name>
    <dbReference type="NCBI Taxonomy" id="1491008"/>
    <lineage>
        <taxon>Eukaryota</taxon>
        <taxon>Fungi</taxon>
        <taxon>Dikarya</taxon>
        <taxon>Ascomycota</taxon>
        <taxon>Pezizomycotina</taxon>
        <taxon>Sordariomycetes</taxon>
        <taxon>Hypocreomycetidae</taxon>
        <taxon>Hypocreales</taxon>
        <taxon>Hypocreaceae</taxon>
        <taxon>Trichoderma</taxon>
    </lineage>
</organism>
<dbReference type="AlphaFoldDB" id="A0A9P8H9E0"/>
<sequence length="191" mass="20973">MAAAAYAKDLLLEIPVQPPAPERSTIEVISSLTESGFGEVSPGALGGIGGPPPNPPTSDLVGYVSRESVDACIARDREEFISKTRELIQKIINANIPGGIWYNHDEVADLSRQWREYFHLHRTISIEGGLSGSPSPQTTRSYLMRMVSDTRLGGDGTSAQTADLYDVIAVMDYIDGWQTVDIQDEEDYEWI</sequence>
<gene>
    <name evidence="1" type="ORF">TsFJ059_005933</name>
</gene>
<comment type="caution">
    <text evidence="1">The sequence shown here is derived from an EMBL/GenBank/DDBJ whole genome shotgun (WGS) entry which is preliminary data.</text>
</comment>
<keyword evidence="2" id="KW-1185">Reference proteome</keyword>
<dbReference type="EMBL" id="JAIMJC010000007">
    <property type="protein sequence ID" value="KAH0522013.1"/>
    <property type="molecule type" value="Genomic_DNA"/>
</dbReference>
<evidence type="ECO:0000313" key="1">
    <source>
        <dbReference type="EMBL" id="KAH0522013.1"/>
    </source>
</evidence>
<accession>A0A9P8H9E0</accession>
<dbReference type="Proteomes" id="UP000826573">
    <property type="component" value="Unassembled WGS sequence"/>
</dbReference>
<proteinExistence type="predicted"/>